<sequence>MKIYLPRTTVGIAPLILTVSAYFTLALNWAFFRNSYAVFGHEPGGLVFLVSLGSLLFAVTVLLLSLVCVRYLTKPVLVAFLLVAACGNYFMYRYNIIVDTTMLSNIRETDGVEVSDLLTPALLLQVILLGVLPAALVLSARISYPSFAREHWQRVKLACFSILLALASIEPFTAYYSSFFREHKALRYYTNPLTPVYSVSRVVGGWLASDGDHTLQIVGKDAHLPETDQDRELVILVVGEALRSDHFGLNGYSRNTTPYLEREAVFSFPRAFSCGTATAYSVPCMFSLAGRSSFDIDEAKDQENLLDVLRHAGVNVLWRDNNSDSKGVATRVAFQNFRSDANNPTCDTECRDVGMLSGLDDFIVEHPEGDVVIVLHQMGNHGPAYFKRFPEEFAVFEPYCHSNRLETCSDQEIVNAYDNAVRYTDYFLGKAIEFLKGYDDRFETALLYVSDHGESLGERGIYLHGLPYYLAPDSQRHIASALWLGNRFEADRDIVKANTSREVSHDNYFHTVLGLLEIQTAVYQPELDLLRPLGMQ</sequence>
<evidence type="ECO:0000259" key="9">
    <source>
        <dbReference type="Pfam" id="PF00884"/>
    </source>
</evidence>
<evidence type="ECO:0000256" key="7">
    <source>
        <dbReference type="ARBA" id="ARBA00023136"/>
    </source>
</evidence>
<comment type="subcellular location">
    <subcellularLocation>
        <location evidence="1">Cell inner membrane</location>
        <topology evidence="1">Multi-pass membrane protein</topology>
    </subcellularLocation>
</comment>
<dbReference type="AlphaFoldDB" id="A0A5C9A9N4"/>
<dbReference type="InterPro" id="IPR012549">
    <property type="entry name" value="EptA-like_N"/>
</dbReference>
<feature type="transmembrane region" description="Helical" evidence="8">
    <location>
        <begin position="117"/>
        <end position="137"/>
    </location>
</feature>
<dbReference type="NCBIfam" id="NF028537">
    <property type="entry name" value="P_eth_NH2_trans"/>
    <property type="match status" value="1"/>
</dbReference>
<dbReference type="Pfam" id="PF08019">
    <property type="entry name" value="EptA_B_N"/>
    <property type="match status" value="1"/>
</dbReference>
<dbReference type="GO" id="GO:0016776">
    <property type="term" value="F:phosphotransferase activity, phosphate group as acceptor"/>
    <property type="evidence" value="ECO:0007669"/>
    <property type="project" value="TreeGrafter"/>
</dbReference>
<evidence type="ECO:0000256" key="6">
    <source>
        <dbReference type="ARBA" id="ARBA00022989"/>
    </source>
</evidence>
<dbReference type="RefSeq" id="WP_148066251.1">
    <property type="nucleotide sequence ID" value="NZ_VRZA01000001.1"/>
</dbReference>
<keyword evidence="2" id="KW-1003">Cell membrane</keyword>
<evidence type="ECO:0000259" key="10">
    <source>
        <dbReference type="Pfam" id="PF08019"/>
    </source>
</evidence>
<evidence type="ECO:0000256" key="3">
    <source>
        <dbReference type="ARBA" id="ARBA00022519"/>
    </source>
</evidence>
<evidence type="ECO:0000256" key="2">
    <source>
        <dbReference type="ARBA" id="ARBA00022475"/>
    </source>
</evidence>
<dbReference type="EMBL" id="VRZA01000001">
    <property type="protein sequence ID" value="TXS95981.1"/>
    <property type="molecule type" value="Genomic_DNA"/>
</dbReference>
<feature type="domain" description="Phosphoethanolamine transferase N-terminal" evidence="10">
    <location>
        <begin position="56"/>
        <end position="203"/>
    </location>
</feature>
<proteinExistence type="predicted"/>
<dbReference type="GO" id="GO:0005886">
    <property type="term" value="C:plasma membrane"/>
    <property type="evidence" value="ECO:0007669"/>
    <property type="project" value="UniProtKB-SubCell"/>
</dbReference>
<keyword evidence="7 8" id="KW-0472">Membrane</keyword>
<organism evidence="11 12">
    <name type="scientific">Parahaliea maris</name>
    <dbReference type="NCBI Taxonomy" id="2716870"/>
    <lineage>
        <taxon>Bacteria</taxon>
        <taxon>Pseudomonadati</taxon>
        <taxon>Pseudomonadota</taxon>
        <taxon>Gammaproteobacteria</taxon>
        <taxon>Cellvibrionales</taxon>
        <taxon>Halieaceae</taxon>
        <taxon>Parahaliea</taxon>
    </lineage>
</organism>
<dbReference type="Proteomes" id="UP000321039">
    <property type="component" value="Unassembled WGS sequence"/>
</dbReference>
<feature type="transmembrane region" description="Helical" evidence="8">
    <location>
        <begin position="12"/>
        <end position="32"/>
    </location>
</feature>
<dbReference type="InterPro" id="IPR040423">
    <property type="entry name" value="PEA_transferase"/>
</dbReference>
<evidence type="ECO:0000256" key="4">
    <source>
        <dbReference type="ARBA" id="ARBA00022679"/>
    </source>
</evidence>
<accession>A0A5C9A9N4</accession>
<dbReference type="Gene3D" id="3.40.720.10">
    <property type="entry name" value="Alkaline Phosphatase, subunit A"/>
    <property type="match status" value="1"/>
</dbReference>
<keyword evidence="12" id="KW-1185">Reference proteome</keyword>
<dbReference type="InterPro" id="IPR017850">
    <property type="entry name" value="Alkaline_phosphatase_core_sf"/>
</dbReference>
<name>A0A5C9A9N4_9GAMM</name>
<dbReference type="InterPro" id="IPR000917">
    <property type="entry name" value="Sulfatase_N"/>
</dbReference>
<dbReference type="PANTHER" id="PTHR30443">
    <property type="entry name" value="INNER MEMBRANE PROTEIN"/>
    <property type="match status" value="1"/>
</dbReference>
<feature type="transmembrane region" description="Helical" evidence="8">
    <location>
        <begin position="76"/>
        <end position="97"/>
    </location>
</feature>
<keyword evidence="4 11" id="KW-0808">Transferase</keyword>
<feature type="transmembrane region" description="Helical" evidence="8">
    <location>
        <begin position="157"/>
        <end position="176"/>
    </location>
</feature>
<gene>
    <name evidence="11" type="ORF">FV139_00255</name>
</gene>
<evidence type="ECO:0000256" key="5">
    <source>
        <dbReference type="ARBA" id="ARBA00022692"/>
    </source>
</evidence>
<keyword evidence="3" id="KW-0997">Cell inner membrane</keyword>
<dbReference type="Pfam" id="PF00884">
    <property type="entry name" value="Sulfatase"/>
    <property type="match status" value="1"/>
</dbReference>
<feature type="domain" description="Sulfatase N-terminal" evidence="9">
    <location>
        <begin position="233"/>
        <end position="517"/>
    </location>
</feature>
<dbReference type="InterPro" id="IPR058130">
    <property type="entry name" value="PEA_transf_C"/>
</dbReference>
<keyword evidence="5 8" id="KW-0812">Transmembrane</keyword>
<feature type="transmembrane region" description="Helical" evidence="8">
    <location>
        <begin position="44"/>
        <end position="69"/>
    </location>
</feature>
<evidence type="ECO:0000256" key="8">
    <source>
        <dbReference type="SAM" id="Phobius"/>
    </source>
</evidence>
<dbReference type="CDD" id="cd16017">
    <property type="entry name" value="LptA"/>
    <property type="match status" value="1"/>
</dbReference>
<protein>
    <submittedName>
        <fullName evidence="11">Phosphoethanolamine--lipid A transferase</fullName>
    </submittedName>
</protein>
<comment type="caution">
    <text evidence="11">The sequence shown here is derived from an EMBL/GenBank/DDBJ whole genome shotgun (WGS) entry which is preliminary data.</text>
</comment>
<dbReference type="PANTHER" id="PTHR30443:SF0">
    <property type="entry name" value="PHOSPHOETHANOLAMINE TRANSFERASE EPTA"/>
    <property type="match status" value="1"/>
</dbReference>
<dbReference type="GO" id="GO:0009244">
    <property type="term" value="P:lipopolysaccharide core region biosynthetic process"/>
    <property type="evidence" value="ECO:0007669"/>
    <property type="project" value="TreeGrafter"/>
</dbReference>
<evidence type="ECO:0000313" key="11">
    <source>
        <dbReference type="EMBL" id="TXS95981.1"/>
    </source>
</evidence>
<dbReference type="SUPFAM" id="SSF53649">
    <property type="entry name" value="Alkaline phosphatase-like"/>
    <property type="match status" value="1"/>
</dbReference>
<keyword evidence="6 8" id="KW-1133">Transmembrane helix</keyword>
<reference evidence="11 12" key="1">
    <citation type="submission" date="2019-08" db="EMBL/GenBank/DDBJ databases">
        <title>Parahaliea maris sp. nov., isolated from the surface seawater.</title>
        <authorList>
            <person name="Liu Y."/>
        </authorList>
    </citation>
    <scope>NUCLEOTIDE SEQUENCE [LARGE SCALE GENOMIC DNA]</scope>
    <source>
        <strain evidence="11 12">HSLHS9</strain>
    </source>
</reference>
<evidence type="ECO:0000313" key="12">
    <source>
        <dbReference type="Proteomes" id="UP000321039"/>
    </source>
</evidence>
<evidence type="ECO:0000256" key="1">
    <source>
        <dbReference type="ARBA" id="ARBA00004429"/>
    </source>
</evidence>